<organism evidence="2 3">
    <name type="scientific">Desulfosporosinus lacus DSM 15449</name>
    <dbReference type="NCBI Taxonomy" id="1121420"/>
    <lineage>
        <taxon>Bacteria</taxon>
        <taxon>Bacillati</taxon>
        <taxon>Bacillota</taxon>
        <taxon>Clostridia</taxon>
        <taxon>Eubacteriales</taxon>
        <taxon>Desulfitobacteriaceae</taxon>
        <taxon>Desulfosporosinus</taxon>
    </lineage>
</organism>
<gene>
    <name evidence="2" type="ORF">SAMN02746098_02820</name>
</gene>
<keyword evidence="1" id="KW-0812">Transmembrane</keyword>
<evidence type="ECO:0000313" key="2">
    <source>
        <dbReference type="EMBL" id="SHI17732.1"/>
    </source>
</evidence>
<feature type="transmembrane region" description="Helical" evidence="1">
    <location>
        <begin position="240"/>
        <end position="261"/>
    </location>
</feature>
<evidence type="ECO:0000256" key="1">
    <source>
        <dbReference type="SAM" id="Phobius"/>
    </source>
</evidence>
<evidence type="ECO:0000313" key="3">
    <source>
        <dbReference type="Proteomes" id="UP000183954"/>
    </source>
</evidence>
<feature type="transmembrane region" description="Helical" evidence="1">
    <location>
        <begin position="105"/>
        <end position="127"/>
    </location>
</feature>
<dbReference type="Proteomes" id="UP000183954">
    <property type="component" value="Unassembled WGS sequence"/>
</dbReference>
<reference evidence="3" key="1">
    <citation type="submission" date="2016-11" db="EMBL/GenBank/DDBJ databases">
        <authorList>
            <person name="Varghese N."/>
            <person name="Submissions S."/>
        </authorList>
    </citation>
    <scope>NUCLEOTIDE SEQUENCE [LARGE SCALE GENOMIC DNA]</scope>
    <source>
        <strain evidence="3">DSM 15449</strain>
    </source>
</reference>
<accession>A0A1M5Z0C6</accession>
<feature type="transmembrane region" description="Helical" evidence="1">
    <location>
        <begin position="134"/>
        <end position="158"/>
    </location>
</feature>
<protein>
    <submittedName>
        <fullName evidence="2">Uncharacterized protein</fullName>
    </submittedName>
</protein>
<feature type="transmembrane region" description="Helical" evidence="1">
    <location>
        <begin position="314"/>
        <end position="338"/>
    </location>
</feature>
<dbReference type="EMBL" id="FQXJ01000009">
    <property type="protein sequence ID" value="SHI17732.1"/>
    <property type="molecule type" value="Genomic_DNA"/>
</dbReference>
<feature type="transmembrane region" description="Helical" evidence="1">
    <location>
        <begin position="72"/>
        <end position="93"/>
    </location>
</feature>
<dbReference type="OrthoDB" id="5391834at2"/>
<feature type="transmembrane region" description="Helical" evidence="1">
    <location>
        <begin position="178"/>
        <end position="198"/>
    </location>
</feature>
<proteinExistence type="predicted"/>
<dbReference type="AlphaFoldDB" id="A0A1M5Z0C6"/>
<keyword evidence="3" id="KW-1185">Reference proteome</keyword>
<feature type="transmembrane region" description="Helical" evidence="1">
    <location>
        <begin position="210"/>
        <end position="228"/>
    </location>
</feature>
<name>A0A1M5Z0C6_9FIRM</name>
<feature type="transmembrane region" description="Helical" evidence="1">
    <location>
        <begin position="273"/>
        <end position="294"/>
    </location>
</feature>
<sequence>MNKAFRDNLILFVLTMIIGWLIMYLVPAKMFFLTYAPASFVLLFWLLILGVNGRGWPVTPPEGFWKPGMNKAGTGLLMTVVWVVLAIFLTLFFTNIWPAFPLFPVGIYFGAMLFMTTLWYTFIWGAYPVAQKSGAVNVVFGFIIVLVITSILWLTMINFHGMPFDQPSFPKGLLGADYLLGMMIWTIAWIMIFGNGLSMQSYPFYKLGQPLGQILLTVAVVILGYLSWTVTLNFLSPSFSFGAVAGSIIGWVLFHSFIFGYHPNAKYIQPKRGIYNLIIVFIAVVIWIPLLKVILAPMVAKVIVAGVPVPPFDISVLSMLYTLHVVAILAVGHSLFWFKMPCSPLGPPIGPEEIPPMEETILEPEVRIQG</sequence>
<keyword evidence="1" id="KW-1133">Transmembrane helix</keyword>
<feature type="transmembrane region" description="Helical" evidence="1">
    <location>
        <begin position="9"/>
        <end position="26"/>
    </location>
</feature>
<keyword evidence="1" id="KW-0472">Membrane</keyword>
<dbReference type="RefSeq" id="WP_073030357.1">
    <property type="nucleotide sequence ID" value="NZ_FQXJ01000009.1"/>
</dbReference>
<feature type="transmembrane region" description="Helical" evidence="1">
    <location>
        <begin position="32"/>
        <end position="51"/>
    </location>
</feature>